<organism evidence="1 2">
    <name type="scientific">Ovis ammon polii x Ovis aries</name>
    <dbReference type="NCBI Taxonomy" id="2918886"/>
    <lineage>
        <taxon>Eukaryota</taxon>
        <taxon>Metazoa</taxon>
        <taxon>Chordata</taxon>
        <taxon>Craniata</taxon>
        <taxon>Vertebrata</taxon>
        <taxon>Euteleostomi</taxon>
        <taxon>Mammalia</taxon>
        <taxon>Eutheria</taxon>
        <taxon>Laurasiatheria</taxon>
        <taxon>Artiodactyla</taxon>
        <taxon>Ruminantia</taxon>
        <taxon>Pecora</taxon>
        <taxon>Bovidae</taxon>
        <taxon>Caprinae</taxon>
        <taxon>Ovis</taxon>
    </lineage>
</organism>
<proteinExistence type="predicted"/>
<gene>
    <name evidence="1" type="ORF">MJG53_004321</name>
</gene>
<keyword evidence="2" id="KW-1185">Reference proteome</keyword>
<sequence>MQIKKQQIALKRKVGSGFWHGLRRLRESNSRYCNLGTVGTLDFDNCGSPFLIIKDQDCKSHLMAVANTMKTSLGPNGATLLSMMNVDHQITKLMAELSKSQDDEMEPQEITDGQEQVTCITIEHLDKISNSVLDNTKNTEPLIQTAKTMLGSKITVNAILTVADMQLRDIDFQLIKVEGKVGISLSASKSIRNLEDDMVFKTLRLGKAFQKEDTAEKSIVVPSLEQYKNDESSFMNDEENKNSKNAGSKHNFLNHGLPLNLAIKPYLALKGSVAFPAENEVQNTESTQEKREIGDEENSAKFPIGRRDFDMLRCMLGRVYRPCWQV</sequence>
<comment type="caution">
    <text evidence="1">The sequence shown here is derived from an EMBL/GenBank/DDBJ whole genome shotgun (WGS) entry which is preliminary data.</text>
</comment>
<evidence type="ECO:0000313" key="2">
    <source>
        <dbReference type="Proteomes" id="UP001057279"/>
    </source>
</evidence>
<dbReference type="EMBL" id="CM043028">
    <property type="protein sequence ID" value="KAI4586534.1"/>
    <property type="molecule type" value="Genomic_DNA"/>
</dbReference>
<accession>A0ACB9V9A6</accession>
<name>A0ACB9V9A6_9CETA</name>
<reference evidence="1" key="1">
    <citation type="submission" date="2022-03" db="EMBL/GenBank/DDBJ databases">
        <title>Genomic analyses of argali, domestic sheep and their hybrids provide insights into chromosomal evolution, heterosis and genetic basis of agronomic traits.</title>
        <authorList>
            <person name="Li M."/>
        </authorList>
    </citation>
    <scope>NUCLEOTIDE SEQUENCE</scope>
    <source>
        <strain evidence="1">F1 hybrid</strain>
    </source>
</reference>
<evidence type="ECO:0000313" key="1">
    <source>
        <dbReference type="EMBL" id="KAI4586534.1"/>
    </source>
</evidence>
<protein>
    <submittedName>
        <fullName evidence="1">Uncharacterized protein</fullName>
    </submittedName>
</protein>
<dbReference type="Proteomes" id="UP001057279">
    <property type="component" value="Linkage Group LG03"/>
</dbReference>